<dbReference type="PROSITE" id="PS51471">
    <property type="entry name" value="FE2OG_OXY"/>
    <property type="match status" value="1"/>
</dbReference>
<comment type="cofactor">
    <cofactor evidence="1">
        <name>L-ascorbate</name>
        <dbReference type="ChEBI" id="CHEBI:38290"/>
    </cofactor>
</comment>
<keyword evidence="5" id="KW-0560">Oxidoreductase</keyword>
<evidence type="ECO:0000313" key="8">
    <source>
        <dbReference type="EMBL" id="MDM7861558.1"/>
    </source>
</evidence>
<evidence type="ECO:0000256" key="1">
    <source>
        <dbReference type="ARBA" id="ARBA00001961"/>
    </source>
</evidence>
<dbReference type="InterPro" id="IPR051559">
    <property type="entry name" value="HIF_prolyl_hydroxylases"/>
</dbReference>
<dbReference type="Proteomes" id="UP001234343">
    <property type="component" value="Unassembled WGS sequence"/>
</dbReference>
<dbReference type="InterPro" id="IPR006620">
    <property type="entry name" value="Pro_4_hyd_alph"/>
</dbReference>
<keyword evidence="4" id="KW-0223">Dioxygenase</keyword>
<accession>A0ABT7SZE6</accession>
<evidence type="ECO:0000256" key="6">
    <source>
        <dbReference type="ARBA" id="ARBA00023004"/>
    </source>
</evidence>
<keyword evidence="2" id="KW-0479">Metal-binding</keyword>
<proteinExistence type="predicted"/>
<dbReference type="EMBL" id="JAUCBP010000011">
    <property type="protein sequence ID" value="MDM7861558.1"/>
    <property type="molecule type" value="Genomic_DNA"/>
</dbReference>
<protein>
    <submittedName>
        <fullName evidence="8">2OG-Fe(II) oxygenase</fullName>
    </submittedName>
</protein>
<keyword evidence="9" id="KW-1185">Reference proteome</keyword>
<evidence type="ECO:0000256" key="4">
    <source>
        <dbReference type="ARBA" id="ARBA00022964"/>
    </source>
</evidence>
<dbReference type="InterPro" id="IPR005123">
    <property type="entry name" value="Oxoglu/Fe-dep_dioxygenase_dom"/>
</dbReference>
<reference evidence="8 9" key="1">
    <citation type="submission" date="2023-06" db="EMBL/GenBank/DDBJ databases">
        <title>Alteromonas sp. ASW11-36 isolated from intertidal sand.</title>
        <authorList>
            <person name="Li Y."/>
        </authorList>
    </citation>
    <scope>NUCLEOTIDE SEQUENCE [LARGE SCALE GENOMIC DNA]</scope>
    <source>
        <strain evidence="8 9">ASW11-36</strain>
    </source>
</reference>
<feature type="domain" description="Fe2OG dioxygenase" evidence="7">
    <location>
        <begin position="102"/>
        <end position="199"/>
    </location>
</feature>
<evidence type="ECO:0000313" key="9">
    <source>
        <dbReference type="Proteomes" id="UP001234343"/>
    </source>
</evidence>
<gene>
    <name evidence="8" type="ORF">QTP81_13235</name>
</gene>
<dbReference type="RefSeq" id="WP_289366167.1">
    <property type="nucleotide sequence ID" value="NZ_JAUCBP010000011.1"/>
</dbReference>
<dbReference type="PANTHER" id="PTHR12907:SF26">
    <property type="entry name" value="HIF PROLYL HYDROXYLASE, ISOFORM C"/>
    <property type="match status" value="1"/>
</dbReference>
<keyword evidence="3" id="KW-0847">Vitamin C</keyword>
<evidence type="ECO:0000259" key="7">
    <source>
        <dbReference type="PROSITE" id="PS51471"/>
    </source>
</evidence>
<organism evidence="8 9">
    <name type="scientific">Alteromonas arenosi</name>
    <dbReference type="NCBI Taxonomy" id="3055817"/>
    <lineage>
        <taxon>Bacteria</taxon>
        <taxon>Pseudomonadati</taxon>
        <taxon>Pseudomonadota</taxon>
        <taxon>Gammaproteobacteria</taxon>
        <taxon>Alteromonadales</taxon>
        <taxon>Alteromonadaceae</taxon>
        <taxon>Alteromonas/Salinimonas group</taxon>
        <taxon>Alteromonas</taxon>
    </lineage>
</organism>
<dbReference type="Gene3D" id="2.60.120.620">
    <property type="entry name" value="q2cbj1_9rhob like domain"/>
    <property type="match status" value="1"/>
</dbReference>
<sequence length="208" mass="24011">MQTDQKIFETIVNDLRTKGYSIQPYALPDELADALINAIVGMDTEDFKSAGVGRDTLHQINHQVRRDTIHWIDEKSPTGRDWLAWMGDLQSAINRQLFLGLDYYESHFAHYREGAFYKRHVDAFVGQDNRVLSTVAYLNRDWPSDAGGELVLYRDEQDQTGIKVVPEFATLVVFLSEEFPHEVLPARRERYSIAGWFRRRGGKNTIFA</sequence>
<dbReference type="PANTHER" id="PTHR12907">
    <property type="entry name" value="EGL NINE HOMOLOG-RELATED"/>
    <property type="match status" value="1"/>
</dbReference>
<comment type="caution">
    <text evidence="8">The sequence shown here is derived from an EMBL/GenBank/DDBJ whole genome shotgun (WGS) entry which is preliminary data.</text>
</comment>
<name>A0ABT7SZE6_9ALTE</name>
<evidence type="ECO:0000256" key="2">
    <source>
        <dbReference type="ARBA" id="ARBA00022723"/>
    </source>
</evidence>
<dbReference type="SMART" id="SM00702">
    <property type="entry name" value="P4Hc"/>
    <property type="match status" value="1"/>
</dbReference>
<dbReference type="InterPro" id="IPR044862">
    <property type="entry name" value="Pro_4_hyd_alph_FE2OG_OXY"/>
</dbReference>
<keyword evidence="6" id="KW-0408">Iron</keyword>
<evidence type="ECO:0000256" key="5">
    <source>
        <dbReference type="ARBA" id="ARBA00023002"/>
    </source>
</evidence>
<dbReference type="Pfam" id="PF13640">
    <property type="entry name" value="2OG-FeII_Oxy_3"/>
    <property type="match status" value="1"/>
</dbReference>
<evidence type="ECO:0000256" key="3">
    <source>
        <dbReference type="ARBA" id="ARBA00022896"/>
    </source>
</evidence>